<reference evidence="7 8" key="1">
    <citation type="submission" date="2015-09" db="EMBL/GenBank/DDBJ databases">
        <title>Genome Sequences of Mycobacterium immunogenum Isolates, Recuperated from a Chloraminated Drinking Water Distribution System Simulator Subjected to Episodes of Nitrification.</title>
        <authorList>
            <person name="Gomez-Alvarez V."/>
            <person name="Revetta R.P."/>
        </authorList>
    </citation>
    <scope>NUCLEOTIDE SEQUENCE [LARGE SCALE GENOMIC DNA]</scope>
    <source>
        <strain evidence="5 7">H008</strain>
        <strain evidence="6 8">H076</strain>
    </source>
</reference>
<evidence type="ECO:0000313" key="8">
    <source>
        <dbReference type="Proteomes" id="UP000037962"/>
    </source>
</evidence>
<dbReference type="Pfam" id="PF17853">
    <property type="entry name" value="GGDEF_2"/>
    <property type="match status" value="1"/>
</dbReference>
<dbReference type="Proteomes" id="UP000037843">
    <property type="component" value="Unassembled WGS sequence"/>
</dbReference>
<organism evidence="5 7">
    <name type="scientific">Mycobacteroides immunogenum</name>
    <dbReference type="NCBI Taxonomy" id="83262"/>
    <lineage>
        <taxon>Bacteria</taxon>
        <taxon>Bacillati</taxon>
        <taxon>Actinomycetota</taxon>
        <taxon>Actinomycetes</taxon>
        <taxon>Mycobacteriales</taxon>
        <taxon>Mycobacteriaceae</taxon>
        <taxon>Mycobacteroides</taxon>
    </lineage>
</organism>
<evidence type="ECO:0000256" key="1">
    <source>
        <dbReference type="ARBA" id="ARBA00006754"/>
    </source>
</evidence>
<dbReference type="PANTHER" id="PTHR33744">
    <property type="entry name" value="CARBOHYDRATE DIACID REGULATOR"/>
    <property type="match status" value="1"/>
</dbReference>
<evidence type="ECO:0000313" key="7">
    <source>
        <dbReference type="Proteomes" id="UP000037843"/>
    </source>
</evidence>
<accession>A0A7V8RY18</accession>
<dbReference type="Gene3D" id="1.10.10.2840">
    <property type="entry name" value="PucR C-terminal helix-turn-helix domain"/>
    <property type="match status" value="1"/>
</dbReference>
<evidence type="ECO:0008006" key="9">
    <source>
        <dbReference type="Google" id="ProtNLM"/>
    </source>
</evidence>
<dbReference type="EMBL" id="LJFO01000002">
    <property type="protein sequence ID" value="KPG16273.1"/>
    <property type="molecule type" value="Genomic_DNA"/>
</dbReference>
<evidence type="ECO:0000259" key="4">
    <source>
        <dbReference type="Pfam" id="PF17853"/>
    </source>
</evidence>
<dbReference type="OrthoDB" id="3196285at2"/>
<dbReference type="Pfam" id="PF13556">
    <property type="entry name" value="HTH_30"/>
    <property type="match status" value="1"/>
</dbReference>
<evidence type="ECO:0000313" key="5">
    <source>
        <dbReference type="EMBL" id="KPG16273.1"/>
    </source>
</evidence>
<dbReference type="PANTHER" id="PTHR33744:SF1">
    <property type="entry name" value="DNA-BINDING TRANSCRIPTIONAL ACTIVATOR ADER"/>
    <property type="match status" value="1"/>
</dbReference>
<dbReference type="GeneID" id="45765325"/>
<proteinExistence type="inferred from homology"/>
<dbReference type="EMBL" id="LJFS01000003">
    <property type="protein sequence ID" value="KPG36748.1"/>
    <property type="molecule type" value="Genomic_DNA"/>
</dbReference>
<name>A0A7V8RY18_9MYCO</name>
<feature type="domain" description="CdaR GGDEF-like" evidence="4">
    <location>
        <begin position="173"/>
        <end position="284"/>
    </location>
</feature>
<comment type="similarity">
    <text evidence="1">Belongs to the CdaR family.</text>
</comment>
<feature type="domain" description="PucR C-terminal helix-turn-helix" evidence="2">
    <location>
        <begin position="335"/>
        <end position="393"/>
    </location>
</feature>
<dbReference type="Pfam" id="PF14361">
    <property type="entry name" value="RsbRD_N"/>
    <property type="match status" value="1"/>
</dbReference>
<gene>
    <name evidence="5" type="ORF">AN908_04680</name>
    <name evidence="6" type="ORF">AN912_03905</name>
</gene>
<dbReference type="Proteomes" id="UP000037962">
    <property type="component" value="Unassembled WGS sequence"/>
</dbReference>
<dbReference type="InterPro" id="IPR025751">
    <property type="entry name" value="RsbRD_N_dom"/>
</dbReference>
<dbReference type="InterPro" id="IPR051448">
    <property type="entry name" value="CdaR-like_regulators"/>
</dbReference>
<dbReference type="InterPro" id="IPR041522">
    <property type="entry name" value="CdaR_GGDEF"/>
</dbReference>
<comment type="caution">
    <text evidence="5">The sequence shown here is derived from an EMBL/GenBank/DDBJ whole genome shotgun (WGS) entry which is preliminary data.</text>
</comment>
<evidence type="ECO:0000313" key="6">
    <source>
        <dbReference type="EMBL" id="KPG36748.1"/>
    </source>
</evidence>
<dbReference type="KEGG" id="miz:BAB75_15775"/>
<dbReference type="RefSeq" id="WP_043075463.1">
    <property type="nucleotide sequence ID" value="NZ_CP011530.1"/>
</dbReference>
<dbReference type="AlphaFoldDB" id="A0A7V8RY18"/>
<evidence type="ECO:0000259" key="2">
    <source>
        <dbReference type="Pfam" id="PF13556"/>
    </source>
</evidence>
<keyword evidence="8" id="KW-1185">Reference proteome</keyword>
<dbReference type="InterPro" id="IPR042070">
    <property type="entry name" value="PucR_C-HTH_sf"/>
</dbReference>
<protein>
    <recommendedName>
        <fullName evidence="9">PucR C-terminal helix-turn-helix domain-containing protein</fullName>
    </recommendedName>
</protein>
<feature type="domain" description="RsbT co-antagonist protein RsbRD N-terminal" evidence="3">
    <location>
        <begin position="25"/>
        <end position="163"/>
    </location>
</feature>
<sequence length="406" mass="44992">MADNNSTDQHRPAHAVAGALLRQLPGLTEALVDRIMGQLDSYRSESLVTREDLYQSCLANLEFMFRHVAHEQSIDLEAPRQTGILRAQQGVPLSLVQNAFRVSFQYLWEVIVHEATVSEAATASDLVSMASDVWLFHDLFSTTMMNAYAETMEGIVVRREHERSAMVEALLQGHSDEATSVWEVAHILDLPYEGVFVVVAAGVQQLRRTALPEIETVLRNADIGSAWRLTPDLHIGIVSVRQADNLAELIGILEAQATSRVGVSPIYSRLDQTPHALRFARIAMADTASPSAGVIQFDQAPLPMMVLSAPLVAQRLSRNVLGSLLDLPPDDRDSLLLTLTASFMTDSSANAMADHLRVHPNTVRYRVRRIEQLTGRSLQHPQEAAELYMAVQAWQRLPRSLEDPLA</sequence>
<dbReference type="InterPro" id="IPR025736">
    <property type="entry name" value="PucR_C-HTH_dom"/>
</dbReference>
<evidence type="ECO:0000259" key="3">
    <source>
        <dbReference type="Pfam" id="PF14361"/>
    </source>
</evidence>